<feature type="compositionally biased region" description="Polar residues" evidence="1">
    <location>
        <begin position="17"/>
        <end position="48"/>
    </location>
</feature>
<feature type="compositionally biased region" description="Polar residues" evidence="1">
    <location>
        <begin position="232"/>
        <end position="250"/>
    </location>
</feature>
<reference evidence="2" key="1">
    <citation type="submission" date="2020-01" db="EMBL/GenBank/DDBJ databases">
        <authorList>
            <person name="Mishra B."/>
        </authorList>
    </citation>
    <scope>NUCLEOTIDE SEQUENCE [LARGE SCALE GENOMIC DNA]</scope>
</reference>
<feature type="compositionally biased region" description="Polar residues" evidence="1">
    <location>
        <begin position="320"/>
        <end position="336"/>
    </location>
</feature>
<feature type="compositionally biased region" description="Polar residues" evidence="1">
    <location>
        <begin position="350"/>
        <end position="364"/>
    </location>
</feature>
<feature type="compositionally biased region" description="Basic and acidic residues" evidence="1">
    <location>
        <begin position="178"/>
        <end position="214"/>
    </location>
</feature>
<feature type="compositionally biased region" description="Acidic residues" evidence="1">
    <location>
        <begin position="279"/>
        <end position="313"/>
    </location>
</feature>
<organism evidence="2 3">
    <name type="scientific">Microthlaspi erraticum</name>
    <dbReference type="NCBI Taxonomy" id="1685480"/>
    <lineage>
        <taxon>Eukaryota</taxon>
        <taxon>Viridiplantae</taxon>
        <taxon>Streptophyta</taxon>
        <taxon>Embryophyta</taxon>
        <taxon>Tracheophyta</taxon>
        <taxon>Spermatophyta</taxon>
        <taxon>Magnoliopsida</taxon>
        <taxon>eudicotyledons</taxon>
        <taxon>Gunneridae</taxon>
        <taxon>Pentapetalae</taxon>
        <taxon>rosids</taxon>
        <taxon>malvids</taxon>
        <taxon>Brassicales</taxon>
        <taxon>Brassicaceae</taxon>
        <taxon>Coluteocarpeae</taxon>
        <taxon>Microthlaspi</taxon>
    </lineage>
</organism>
<name>A0A6D2HH44_9BRAS</name>
<protein>
    <submittedName>
        <fullName evidence="2">Uncharacterized protein</fullName>
    </submittedName>
</protein>
<feature type="compositionally biased region" description="Basic residues" evidence="1">
    <location>
        <begin position="376"/>
        <end position="392"/>
    </location>
</feature>
<feature type="compositionally biased region" description="Basic and acidic residues" evidence="1">
    <location>
        <begin position="95"/>
        <end position="138"/>
    </location>
</feature>
<dbReference type="Proteomes" id="UP000467841">
    <property type="component" value="Unassembled WGS sequence"/>
</dbReference>
<proteinExistence type="predicted"/>
<sequence length="445" mass="50586">MTHELTSCPMCEEETNNQRQLSRSGIFSRLQSGPSQTDPSQNSNYINSQRDHHGERPQLEGTQRQTQRQTYKKDEGQSLRNLGDRQGKHNSYYPRDPRDRERKEDLVHRSSFSIREKRGDNLTHREASYRAPYHRDSRAQQGYSYGRKEQEDHRPSWTKKSQPIDKESLQGPVQDKQGVQEREREMELEKEAHIGKAHLEIGHHSKARPDEKVSYKKGGTSEEVQSHHCEVQVTTAPQANNDTNQITSPEDYQHHSPMENDQTQDLPNDAMMIGALHEEEIENPEINEENGDNEELLGEDPEDDLLGEDLELMESEKNHSASAPSGSNEDSLNETITAFKAKVKSRETKNQTIPKGSKQQTTTKKLPRNLFPSGSHIKKTGILRRGSPRRRTNSSNTTVATREAPASSAPYPPSKTRKDTQRSGLDITDEEVGLVDSLKPPSLYP</sequence>
<comment type="caution">
    <text evidence="2">The sequence shown here is derived from an EMBL/GenBank/DDBJ whole genome shotgun (WGS) entry which is preliminary data.</text>
</comment>
<feature type="compositionally biased region" description="Basic and acidic residues" evidence="1">
    <location>
        <begin position="49"/>
        <end position="58"/>
    </location>
</feature>
<gene>
    <name evidence="2" type="ORF">MERR_LOCUS2182</name>
</gene>
<dbReference type="EMBL" id="CACVBM020000133">
    <property type="protein sequence ID" value="CAA7014947.1"/>
    <property type="molecule type" value="Genomic_DNA"/>
</dbReference>
<evidence type="ECO:0000313" key="2">
    <source>
        <dbReference type="EMBL" id="CAA7014947.1"/>
    </source>
</evidence>
<dbReference type="AlphaFoldDB" id="A0A6D2HH44"/>
<evidence type="ECO:0000256" key="1">
    <source>
        <dbReference type="SAM" id="MobiDB-lite"/>
    </source>
</evidence>
<feature type="region of interest" description="Disordered" evidence="1">
    <location>
        <begin position="1"/>
        <end position="445"/>
    </location>
</feature>
<feature type="compositionally biased region" description="Basic and acidic residues" evidence="1">
    <location>
        <begin position="71"/>
        <end position="87"/>
    </location>
</feature>
<keyword evidence="3" id="KW-1185">Reference proteome</keyword>
<accession>A0A6D2HH44</accession>
<feature type="compositionally biased region" description="Basic and acidic residues" evidence="1">
    <location>
        <begin position="146"/>
        <end position="155"/>
    </location>
</feature>
<evidence type="ECO:0000313" key="3">
    <source>
        <dbReference type="Proteomes" id="UP000467841"/>
    </source>
</evidence>